<reference evidence="3" key="1">
    <citation type="journal article" date="2019" name="Int. J. Syst. Evol. Microbiol.">
        <title>The Global Catalogue of Microorganisms (GCM) 10K type strain sequencing project: providing services to taxonomists for standard genome sequencing and annotation.</title>
        <authorList>
            <consortium name="The Broad Institute Genomics Platform"/>
            <consortium name="The Broad Institute Genome Sequencing Center for Infectious Disease"/>
            <person name="Wu L."/>
            <person name="Ma J."/>
        </authorList>
    </citation>
    <scope>NUCLEOTIDE SEQUENCE [LARGE SCALE GENOMIC DNA]</scope>
    <source>
        <strain evidence="3">JCM 16578</strain>
    </source>
</reference>
<evidence type="ECO:0000256" key="1">
    <source>
        <dbReference type="SAM" id="Phobius"/>
    </source>
</evidence>
<sequence>MESREGLLVAGVSAIRLAVVALVLAFPGLAGPIGTVAGVVAAIVPLVQRMGRGDAFLGGSTGEP</sequence>
<comment type="caution">
    <text evidence="2">The sequence shown here is derived from an EMBL/GenBank/DDBJ whole genome shotgun (WGS) entry which is preliminary data.</text>
</comment>
<accession>A0ABP7JLX7</accession>
<protein>
    <submittedName>
        <fullName evidence="2">Uncharacterized protein</fullName>
    </submittedName>
</protein>
<organism evidence="2 3">
    <name type="scientific">Streptomyces lannensis</name>
    <dbReference type="NCBI Taxonomy" id="766498"/>
    <lineage>
        <taxon>Bacteria</taxon>
        <taxon>Bacillati</taxon>
        <taxon>Actinomycetota</taxon>
        <taxon>Actinomycetes</taxon>
        <taxon>Kitasatosporales</taxon>
        <taxon>Streptomycetaceae</taxon>
        <taxon>Streptomyces</taxon>
    </lineage>
</organism>
<keyword evidence="1" id="KW-0472">Membrane</keyword>
<name>A0ABP7JLX7_9ACTN</name>
<proteinExistence type="predicted"/>
<keyword evidence="3" id="KW-1185">Reference proteome</keyword>
<keyword evidence="1" id="KW-0812">Transmembrane</keyword>
<feature type="transmembrane region" description="Helical" evidence="1">
    <location>
        <begin position="7"/>
        <end position="24"/>
    </location>
</feature>
<gene>
    <name evidence="2" type="ORF">GCM10022207_06250</name>
</gene>
<evidence type="ECO:0000313" key="3">
    <source>
        <dbReference type="Proteomes" id="UP001501563"/>
    </source>
</evidence>
<dbReference type="Proteomes" id="UP001501563">
    <property type="component" value="Unassembled WGS sequence"/>
</dbReference>
<evidence type="ECO:0000313" key="2">
    <source>
        <dbReference type="EMBL" id="GAA3847692.1"/>
    </source>
</evidence>
<keyword evidence="1" id="KW-1133">Transmembrane helix</keyword>
<dbReference type="RefSeq" id="WP_331266377.1">
    <property type="nucleotide sequence ID" value="NZ_BAAAZA010000002.1"/>
</dbReference>
<feature type="transmembrane region" description="Helical" evidence="1">
    <location>
        <begin position="30"/>
        <end position="47"/>
    </location>
</feature>
<dbReference type="EMBL" id="BAAAZA010000002">
    <property type="protein sequence ID" value="GAA3847692.1"/>
    <property type="molecule type" value="Genomic_DNA"/>
</dbReference>